<name>A0AAE3M548_9BACT</name>
<gene>
    <name evidence="2" type="ORF">OM075_12635</name>
</gene>
<dbReference type="Pfam" id="PF04734">
    <property type="entry name" value="Ceramidase_alk"/>
    <property type="match status" value="1"/>
</dbReference>
<keyword evidence="3" id="KW-1185">Reference proteome</keyword>
<dbReference type="Proteomes" id="UP001209229">
    <property type="component" value="Unassembled WGS sequence"/>
</dbReference>
<evidence type="ECO:0000313" key="3">
    <source>
        <dbReference type="Proteomes" id="UP001209229"/>
    </source>
</evidence>
<organism evidence="2 3">
    <name type="scientific">Plebeiibacterium sediminum</name>
    <dbReference type="NCBI Taxonomy" id="2992112"/>
    <lineage>
        <taxon>Bacteria</taxon>
        <taxon>Pseudomonadati</taxon>
        <taxon>Bacteroidota</taxon>
        <taxon>Bacteroidia</taxon>
        <taxon>Marinilabiliales</taxon>
        <taxon>Marinilabiliaceae</taxon>
        <taxon>Plebeiibacterium</taxon>
    </lineage>
</organism>
<dbReference type="InterPro" id="IPR031329">
    <property type="entry name" value="NEUT/ALK_ceramidase_N"/>
</dbReference>
<proteinExistence type="predicted"/>
<evidence type="ECO:0000259" key="1">
    <source>
        <dbReference type="Pfam" id="PF04734"/>
    </source>
</evidence>
<sequence>MTNKKIFLTLLVGIISLLALPINAQSIQQIKVGAAKVDITPDENALPKGYDSIRDGLFCRAIVIDNGVTEAALVAVDQGMVNNDLYNNITKKIEEETGIPALNVFISPSHTHSAPWGAEASVEKGVIDVVKAAKSNIQPATISYKTGLAYLNINRDVIDPETRLWKQGPNHAGPSDKTVAVLTFRDASGTPIAVYYNYAMHANMMFMSGTISADFPGEASKYIEDYLGNDVVALFSSGAAGDQNPITTQPMEQVGHKKVEALIESGKAKDLAEAIMMAGFLGNGEVQVDQAALDRQSQMISSLGQILGEEVIRVTGLPQRTDSVIAIQGSKEIITCPGRKRTNTGREGAPGTYVDGDPVNIKLSLLRLGDVAIAGVNAEVYNIIAQRFKEESPLTNVIFSSITNGSSNSGYIPDDAAFQRYTFQVLSSRLKPNHAERGIIDGLVHLIEESEQ</sequence>
<reference evidence="2" key="1">
    <citation type="submission" date="2022-10" db="EMBL/GenBank/DDBJ databases">
        <authorList>
            <person name="Yu W.X."/>
        </authorList>
    </citation>
    <scope>NUCLEOTIDE SEQUENCE</scope>
    <source>
        <strain evidence="2">AAT</strain>
    </source>
</reference>
<protein>
    <recommendedName>
        <fullName evidence="1">Neutral/alkaline non-lysosomal ceramidase N-terminal domain-containing protein</fullName>
    </recommendedName>
</protein>
<feature type="domain" description="Neutral/alkaline non-lysosomal ceramidase N-terminal" evidence="1">
    <location>
        <begin position="53"/>
        <end position="251"/>
    </location>
</feature>
<evidence type="ECO:0000313" key="2">
    <source>
        <dbReference type="EMBL" id="MCW3787319.1"/>
    </source>
</evidence>
<accession>A0AAE3M548</accession>
<dbReference type="EMBL" id="JAPDPJ010000027">
    <property type="protein sequence ID" value="MCW3787319.1"/>
    <property type="molecule type" value="Genomic_DNA"/>
</dbReference>
<comment type="caution">
    <text evidence="2">The sequence shown here is derived from an EMBL/GenBank/DDBJ whole genome shotgun (WGS) entry which is preliminary data.</text>
</comment>
<dbReference type="RefSeq" id="WP_301190884.1">
    <property type="nucleotide sequence ID" value="NZ_JAPDPJ010000027.1"/>
</dbReference>
<dbReference type="AlphaFoldDB" id="A0AAE3M548"/>